<evidence type="ECO:0000256" key="1">
    <source>
        <dbReference type="ARBA" id="ARBA00008945"/>
    </source>
</evidence>
<protein>
    <recommendedName>
        <fullName evidence="4">Small ribosomal subunit protein uS5</fullName>
    </recommendedName>
    <alternativeName>
        <fullName evidence="5">40S ribosomal protein S2</fullName>
    </alternativeName>
</protein>
<comment type="similarity">
    <text evidence="1 7">Belongs to the universal ribosomal protein uS5 family.</text>
</comment>
<dbReference type="Gene3D" id="3.30.230.10">
    <property type="match status" value="1"/>
</dbReference>
<dbReference type="Proteomes" id="UP001488838">
    <property type="component" value="Unassembled WGS sequence"/>
</dbReference>
<evidence type="ECO:0000256" key="4">
    <source>
        <dbReference type="ARBA" id="ARBA00035255"/>
    </source>
</evidence>
<keyword evidence="8" id="KW-0812">Transmembrane</keyword>
<evidence type="ECO:0000256" key="2">
    <source>
        <dbReference type="ARBA" id="ARBA00022980"/>
    </source>
</evidence>
<evidence type="ECO:0000256" key="8">
    <source>
        <dbReference type="SAM" id="Phobius"/>
    </source>
</evidence>
<evidence type="ECO:0000256" key="5">
    <source>
        <dbReference type="ARBA" id="ARBA00035407"/>
    </source>
</evidence>
<evidence type="ECO:0000313" key="10">
    <source>
        <dbReference type="EMBL" id="KAK7796160.1"/>
    </source>
</evidence>
<dbReference type="Gene3D" id="3.30.160.20">
    <property type="match status" value="1"/>
</dbReference>
<feature type="domain" description="S5 DRBM" evidence="9">
    <location>
        <begin position="58"/>
        <end position="121"/>
    </location>
</feature>
<dbReference type="Pfam" id="PF03719">
    <property type="entry name" value="Ribosomal_S5_C"/>
    <property type="match status" value="1"/>
</dbReference>
<dbReference type="EMBL" id="JBBHLL010001380">
    <property type="protein sequence ID" value="KAK7796160.1"/>
    <property type="molecule type" value="Genomic_DNA"/>
</dbReference>
<evidence type="ECO:0000313" key="11">
    <source>
        <dbReference type="Proteomes" id="UP001488838"/>
    </source>
</evidence>
<organism evidence="10 11">
    <name type="scientific">Myodes glareolus</name>
    <name type="common">Bank vole</name>
    <name type="synonym">Clethrionomys glareolus</name>
    <dbReference type="NCBI Taxonomy" id="447135"/>
    <lineage>
        <taxon>Eukaryota</taxon>
        <taxon>Metazoa</taxon>
        <taxon>Chordata</taxon>
        <taxon>Craniata</taxon>
        <taxon>Vertebrata</taxon>
        <taxon>Euteleostomi</taxon>
        <taxon>Mammalia</taxon>
        <taxon>Eutheria</taxon>
        <taxon>Euarchontoglires</taxon>
        <taxon>Glires</taxon>
        <taxon>Rodentia</taxon>
        <taxon>Myomorpha</taxon>
        <taxon>Muroidea</taxon>
        <taxon>Cricetidae</taxon>
        <taxon>Arvicolinae</taxon>
        <taxon>Myodes</taxon>
    </lineage>
</organism>
<dbReference type="InterPro" id="IPR005324">
    <property type="entry name" value="Ribosomal_uS5_C"/>
</dbReference>
<comment type="caution">
    <text evidence="10">The sequence shown here is derived from an EMBL/GenBank/DDBJ whole genome shotgun (WGS) entry which is preliminary data.</text>
</comment>
<feature type="transmembrane region" description="Helical" evidence="8">
    <location>
        <begin position="110"/>
        <end position="131"/>
    </location>
</feature>
<evidence type="ECO:0000256" key="7">
    <source>
        <dbReference type="RuleBase" id="RU003823"/>
    </source>
</evidence>
<feature type="non-terminal residue" evidence="10">
    <location>
        <position position="191"/>
    </location>
</feature>
<dbReference type="PROSITE" id="PS50881">
    <property type="entry name" value="S5_DSRBD"/>
    <property type="match status" value="1"/>
</dbReference>
<keyword evidence="11" id="KW-1185">Reference proteome</keyword>
<sequence>MVEATTMVSACEGKAKDKEYFPIKDEECFPISKLGLLVKDMKIKTLEKINLPLLPAPLSNLRLLTFSWCRKTPASQWISFKACVTIMDYNGYVGLGVKISKEVATAIRGAIILVKLSIVLVLLGSVLVHLIPSPRGTGIVSASVPKKLLLMDSIDDCYTSARNCTDTLGNFAKGTFDAISMTYLTLFSRKR</sequence>
<reference evidence="10 11" key="1">
    <citation type="journal article" date="2023" name="bioRxiv">
        <title>Conserved and derived expression patterns and positive selection on dental genes reveal complex evolutionary context of ever-growing rodent molars.</title>
        <authorList>
            <person name="Calamari Z.T."/>
            <person name="Song A."/>
            <person name="Cohen E."/>
            <person name="Akter M."/>
            <person name="Roy R.D."/>
            <person name="Hallikas O."/>
            <person name="Christensen M.M."/>
            <person name="Li P."/>
            <person name="Marangoni P."/>
            <person name="Jernvall J."/>
            <person name="Klein O.D."/>
        </authorList>
    </citation>
    <scope>NUCLEOTIDE SEQUENCE [LARGE SCALE GENOMIC DNA]</scope>
    <source>
        <strain evidence="10">V071</strain>
    </source>
</reference>
<evidence type="ECO:0000259" key="9">
    <source>
        <dbReference type="PROSITE" id="PS50881"/>
    </source>
</evidence>
<keyword evidence="8" id="KW-0472">Membrane</keyword>
<dbReference type="InterPro" id="IPR013810">
    <property type="entry name" value="Ribosomal_uS5_N"/>
</dbReference>
<dbReference type="GO" id="GO:0003723">
    <property type="term" value="F:RNA binding"/>
    <property type="evidence" value="ECO:0007669"/>
    <property type="project" value="InterPro"/>
</dbReference>
<dbReference type="InterPro" id="IPR014721">
    <property type="entry name" value="Ribsml_uS5_D2-typ_fold_subgr"/>
</dbReference>
<dbReference type="SUPFAM" id="SSF54768">
    <property type="entry name" value="dsRNA-binding domain-like"/>
    <property type="match status" value="1"/>
</dbReference>
<keyword evidence="8" id="KW-1133">Transmembrane helix</keyword>
<dbReference type="InterPro" id="IPR020568">
    <property type="entry name" value="Ribosomal_Su5_D2-typ_SF"/>
</dbReference>
<dbReference type="PANTHER" id="PTHR13718">
    <property type="entry name" value="RIBOSOMAL S SUBUNIT"/>
    <property type="match status" value="1"/>
</dbReference>
<dbReference type="GO" id="GO:0006412">
    <property type="term" value="P:translation"/>
    <property type="evidence" value="ECO:0007669"/>
    <property type="project" value="InterPro"/>
</dbReference>
<dbReference type="Pfam" id="PF00333">
    <property type="entry name" value="Ribosomal_S5"/>
    <property type="match status" value="1"/>
</dbReference>
<dbReference type="FunFam" id="3.30.230.10:FF:000004">
    <property type="entry name" value="40S ribosomal protein S2"/>
    <property type="match status" value="1"/>
</dbReference>
<keyword evidence="3 6" id="KW-0687">Ribonucleoprotein</keyword>
<proteinExistence type="inferred from homology"/>
<dbReference type="GO" id="GO:0003735">
    <property type="term" value="F:structural constituent of ribosome"/>
    <property type="evidence" value="ECO:0007669"/>
    <property type="project" value="UniProtKB-UniRule"/>
</dbReference>
<evidence type="ECO:0000256" key="3">
    <source>
        <dbReference type="ARBA" id="ARBA00023274"/>
    </source>
</evidence>
<name>A0AAW0H4G0_MYOGA</name>
<dbReference type="SUPFAM" id="SSF54211">
    <property type="entry name" value="Ribosomal protein S5 domain 2-like"/>
    <property type="match status" value="1"/>
</dbReference>
<accession>A0AAW0H4G0</accession>
<evidence type="ECO:0000256" key="6">
    <source>
        <dbReference type="PROSITE-ProRule" id="PRU00268"/>
    </source>
</evidence>
<dbReference type="AlphaFoldDB" id="A0AAW0H4G0"/>
<gene>
    <name evidence="10" type="ORF">U0070_001933</name>
</gene>
<dbReference type="PANTHER" id="PTHR13718:SF93">
    <property type="entry name" value="SMALL RIBOSOMAL SUBUNIT PROTEIN US5"/>
    <property type="match status" value="1"/>
</dbReference>
<dbReference type="GO" id="GO:0022627">
    <property type="term" value="C:cytosolic small ribosomal subunit"/>
    <property type="evidence" value="ECO:0007669"/>
    <property type="project" value="TreeGrafter"/>
</dbReference>
<keyword evidence="2 6" id="KW-0689">Ribosomal protein</keyword>
<dbReference type="InterPro" id="IPR000851">
    <property type="entry name" value="Ribosomal_uS5"/>
</dbReference>